<name>A0A3L7AM25_9HYPH</name>
<dbReference type="InterPro" id="IPR037165">
    <property type="entry name" value="AldOxase/xan_DH_Mopterin-bd_sf"/>
</dbReference>
<keyword evidence="5" id="KW-1185">Reference proteome</keyword>
<dbReference type="OrthoDB" id="6177861at2"/>
<dbReference type="InterPro" id="IPR046867">
    <property type="entry name" value="AldOxase/xan_DH_MoCoBD2"/>
</dbReference>
<evidence type="ECO:0000256" key="1">
    <source>
        <dbReference type="ARBA" id="ARBA00022505"/>
    </source>
</evidence>
<dbReference type="EMBL" id="RCTF01000002">
    <property type="protein sequence ID" value="RLP81114.1"/>
    <property type="molecule type" value="Genomic_DNA"/>
</dbReference>
<gene>
    <name evidence="4" type="ORF">D9R14_03730</name>
</gene>
<dbReference type="RefSeq" id="WP_121621966.1">
    <property type="nucleotide sequence ID" value="NZ_JACIIW010000003.1"/>
</dbReference>
<evidence type="ECO:0000259" key="3">
    <source>
        <dbReference type="SMART" id="SM01008"/>
    </source>
</evidence>
<dbReference type="Pfam" id="PF02738">
    <property type="entry name" value="MoCoBD_1"/>
    <property type="match status" value="1"/>
</dbReference>
<dbReference type="Gene3D" id="3.30.365.10">
    <property type="entry name" value="Aldehyde oxidase/xanthine dehydrogenase, molybdopterin binding domain"/>
    <property type="match status" value="4"/>
</dbReference>
<comment type="caution">
    <text evidence="4">The sequence shown here is derived from an EMBL/GenBank/DDBJ whole genome shotgun (WGS) entry which is preliminary data.</text>
</comment>
<evidence type="ECO:0000256" key="2">
    <source>
        <dbReference type="ARBA" id="ARBA00023002"/>
    </source>
</evidence>
<feature type="domain" description="Aldehyde oxidase/xanthine dehydrogenase a/b hammerhead" evidence="3">
    <location>
        <begin position="26"/>
        <end position="140"/>
    </location>
</feature>
<dbReference type="Pfam" id="PF01315">
    <property type="entry name" value="Ald_Xan_dh_C"/>
    <property type="match status" value="1"/>
</dbReference>
<dbReference type="SUPFAM" id="SSF54665">
    <property type="entry name" value="CO dehydrogenase molybdoprotein N-domain-like"/>
    <property type="match status" value="1"/>
</dbReference>
<evidence type="ECO:0000313" key="5">
    <source>
        <dbReference type="Proteomes" id="UP000269692"/>
    </source>
</evidence>
<reference evidence="4 5" key="1">
    <citation type="submission" date="2018-10" db="EMBL/GenBank/DDBJ databases">
        <title>Xanthobacter tagetidis genome sequencing and assembly.</title>
        <authorList>
            <person name="Maclea K.S."/>
            <person name="Goen A.E."/>
            <person name="Fatima S.A."/>
        </authorList>
    </citation>
    <scope>NUCLEOTIDE SEQUENCE [LARGE SCALE GENOMIC DNA]</scope>
    <source>
        <strain evidence="4 5">ATCC 700314</strain>
    </source>
</reference>
<dbReference type="InterPro" id="IPR036856">
    <property type="entry name" value="Ald_Oxase/Xan_DH_a/b_sf"/>
</dbReference>
<dbReference type="PANTHER" id="PTHR11908">
    <property type="entry name" value="XANTHINE DEHYDROGENASE"/>
    <property type="match status" value="1"/>
</dbReference>
<dbReference type="PANTHER" id="PTHR11908:SF132">
    <property type="entry name" value="ALDEHYDE OXIDASE 1-RELATED"/>
    <property type="match status" value="1"/>
</dbReference>
<organism evidence="4 5">
    <name type="scientific">Xanthobacter tagetidis</name>
    <dbReference type="NCBI Taxonomy" id="60216"/>
    <lineage>
        <taxon>Bacteria</taxon>
        <taxon>Pseudomonadati</taxon>
        <taxon>Pseudomonadota</taxon>
        <taxon>Alphaproteobacteria</taxon>
        <taxon>Hyphomicrobiales</taxon>
        <taxon>Xanthobacteraceae</taxon>
        <taxon>Xanthobacter</taxon>
    </lineage>
</organism>
<sequence>MSGTRFVNERMVGSSVLPEEAIPLVEGEARFLNDISFAGMFHVAFLRSQHAHARLARIDTSRARALPGVVTVLTGADLLGKVEPFTSMPNRFSGGQSTQHWLAVEKVRFCGEAICTVVAESRALAEDAIELIEVDYDPLPVVTNARDGERDGSPLVHDTCPNNYLIRRDYQSGDVDAAFANAHLVVKRRFQLGRKQALCMEGRGCVAAWRDGSFKLSMWMSHQLPYVVRHYLAKHLGLSETDIRVVAPQTGGGFGQKASIYPEEFVCAFLALQLRRPVKWVEDRLENMVASTHAREHDIEVALALDAEGHILALQSDIWTDVGAYSTYLWSAGMEPLQTGGLMPGPYQVKALRYTTRGVATNKTPVGPYRAVGRPSASASLELLLDQAAAELGIDPVEIRRRNIIPQSAMPFRNGNNLVHDHVGYMPCLDMALAKSGYPVLRKEQQAMLAKGKLRGIGVACFAELTGLGTSTAVGPGTLLQPGRDAVTLRLETSGKLTIAAALPSQGQRIATAMRQVAADELGIRLDDIACLTNDTGMAPYGFGTFASRTAVFGSGAVIQAAGELRRRILAVAAHIMQTPSEELMLADSVVETVDRTRSLPLRQLAEHSFFSAKDIPSEINQGFEVTAFYDPKHGSFAAGAHVVVVDVDEETGHVEIVRYVAAEDVGRIINPAVVEGQIIGGIAQGVGEALYEQLIYDENGQPRTVTLADYLVPSALEVPHIELHHANTPSGALGGFKGCGEGSIIGALAGISCAVADALRQRGGDIFHFPATPERVLRGLGVALDDAA</sequence>
<dbReference type="SMART" id="SM01008">
    <property type="entry name" value="Ald_Xan_dh_C"/>
    <property type="match status" value="1"/>
</dbReference>
<evidence type="ECO:0000313" key="4">
    <source>
        <dbReference type="EMBL" id="RLP81114.1"/>
    </source>
</evidence>
<protein>
    <submittedName>
        <fullName evidence="4">Xanthine dehydrogenase family protein molybdopterin-binding subunit</fullName>
    </submittedName>
</protein>
<accession>A0A3L7AM25</accession>
<keyword evidence="1" id="KW-0500">Molybdenum</keyword>
<dbReference type="InterPro" id="IPR016208">
    <property type="entry name" value="Ald_Oxase/xanthine_DH-like"/>
</dbReference>
<dbReference type="AlphaFoldDB" id="A0A3L7AM25"/>
<keyword evidence="2" id="KW-0560">Oxidoreductase</keyword>
<dbReference type="SUPFAM" id="SSF56003">
    <property type="entry name" value="Molybdenum cofactor-binding domain"/>
    <property type="match status" value="1"/>
</dbReference>
<dbReference type="Gene3D" id="3.90.1170.50">
    <property type="entry name" value="Aldehyde oxidase/xanthine dehydrogenase, a/b hammerhead"/>
    <property type="match status" value="1"/>
</dbReference>
<proteinExistence type="predicted"/>
<dbReference type="GO" id="GO:0005506">
    <property type="term" value="F:iron ion binding"/>
    <property type="evidence" value="ECO:0007669"/>
    <property type="project" value="InterPro"/>
</dbReference>
<dbReference type="Pfam" id="PF20256">
    <property type="entry name" value="MoCoBD_2"/>
    <property type="match status" value="1"/>
</dbReference>
<dbReference type="Proteomes" id="UP000269692">
    <property type="component" value="Unassembled WGS sequence"/>
</dbReference>
<dbReference type="InterPro" id="IPR008274">
    <property type="entry name" value="AldOxase/xan_DH_MoCoBD1"/>
</dbReference>
<dbReference type="InterPro" id="IPR000674">
    <property type="entry name" value="Ald_Oxase/Xan_DH_a/b"/>
</dbReference>
<dbReference type="GO" id="GO:0016491">
    <property type="term" value="F:oxidoreductase activity"/>
    <property type="evidence" value="ECO:0007669"/>
    <property type="project" value="UniProtKB-KW"/>
</dbReference>